<proteinExistence type="predicted"/>
<reference evidence="4" key="1">
    <citation type="journal article" date="2013" name="Science">
        <title>The Amborella genome and the evolution of flowering plants.</title>
        <authorList>
            <consortium name="Amborella Genome Project"/>
        </authorList>
    </citation>
    <scope>NUCLEOTIDE SEQUENCE [LARGE SCALE GENOMIC DNA]</scope>
</reference>
<gene>
    <name evidence="3" type="ORF">AMTR_s00003p00251040</name>
</gene>
<dbReference type="Proteomes" id="UP000017836">
    <property type="component" value="Unassembled WGS sequence"/>
</dbReference>
<feature type="region of interest" description="Disordered" evidence="1">
    <location>
        <begin position="11"/>
        <end position="36"/>
    </location>
</feature>
<feature type="domain" description="DUF659" evidence="2">
    <location>
        <begin position="91"/>
        <end position="153"/>
    </location>
</feature>
<dbReference type="Pfam" id="PF04937">
    <property type="entry name" value="DUF659"/>
    <property type="match status" value="1"/>
</dbReference>
<evidence type="ECO:0000259" key="2">
    <source>
        <dbReference type="Pfam" id="PF04937"/>
    </source>
</evidence>
<feature type="compositionally biased region" description="Low complexity" evidence="1">
    <location>
        <begin position="13"/>
        <end position="25"/>
    </location>
</feature>
<protein>
    <recommendedName>
        <fullName evidence="2">DUF659 domain-containing protein</fullName>
    </recommendedName>
</protein>
<evidence type="ECO:0000256" key="1">
    <source>
        <dbReference type="SAM" id="MobiDB-lite"/>
    </source>
</evidence>
<dbReference type="EMBL" id="KI394358">
    <property type="protein sequence ID" value="ERN03373.1"/>
    <property type="molecule type" value="Genomic_DNA"/>
</dbReference>
<dbReference type="InterPro" id="IPR007021">
    <property type="entry name" value="DUF659"/>
</dbReference>
<dbReference type="Gramene" id="ERN03373">
    <property type="protein sequence ID" value="ERN03373"/>
    <property type="gene ID" value="AMTR_s00003p00251040"/>
</dbReference>
<dbReference type="AlphaFoldDB" id="W1P638"/>
<feature type="non-terminal residue" evidence="3">
    <location>
        <position position="153"/>
    </location>
</feature>
<keyword evidence="4" id="KW-1185">Reference proteome</keyword>
<evidence type="ECO:0000313" key="3">
    <source>
        <dbReference type="EMBL" id="ERN03373.1"/>
    </source>
</evidence>
<sequence>MSYSPNPLLFPRSSGASTSSGASGAQHSQNDHKSKGKMTAEMLDVRARDEVDDAVARFFYAQGILFNVMKGSMFHDMVYIINHAPKDYMAPKYDKVQTTLLDKEKKHIDHPLSTVKEDGATYGVSIVSDGWANIKNETLTNAMAVSRGRAMFI</sequence>
<name>W1P638_AMBTC</name>
<dbReference type="HOGENOM" id="CLU_1717907_0_0_1"/>
<evidence type="ECO:0000313" key="4">
    <source>
        <dbReference type="Proteomes" id="UP000017836"/>
    </source>
</evidence>
<organism evidence="3 4">
    <name type="scientific">Amborella trichopoda</name>
    <dbReference type="NCBI Taxonomy" id="13333"/>
    <lineage>
        <taxon>Eukaryota</taxon>
        <taxon>Viridiplantae</taxon>
        <taxon>Streptophyta</taxon>
        <taxon>Embryophyta</taxon>
        <taxon>Tracheophyta</taxon>
        <taxon>Spermatophyta</taxon>
        <taxon>Magnoliopsida</taxon>
        <taxon>Amborellales</taxon>
        <taxon>Amborellaceae</taxon>
        <taxon>Amborella</taxon>
    </lineage>
</organism>
<accession>W1P638</accession>